<dbReference type="GO" id="GO:0000124">
    <property type="term" value="C:SAGA complex"/>
    <property type="evidence" value="ECO:0007669"/>
    <property type="project" value="UniProtKB-ARBA"/>
</dbReference>
<dbReference type="EMBL" id="MLAK01000631">
    <property type="protein sequence ID" value="OHT09754.1"/>
    <property type="molecule type" value="Genomic_DNA"/>
</dbReference>
<dbReference type="GO" id="GO:0003713">
    <property type="term" value="F:transcription coactivator activity"/>
    <property type="evidence" value="ECO:0007669"/>
    <property type="project" value="TreeGrafter"/>
</dbReference>
<dbReference type="AlphaFoldDB" id="A0A1J4KFF1"/>
<keyword evidence="2" id="KW-0805">Transcription regulation</keyword>
<keyword evidence="6" id="KW-1185">Reference proteome</keyword>
<protein>
    <submittedName>
        <fullName evidence="5">Uncharacterized protein</fullName>
    </submittedName>
</protein>
<evidence type="ECO:0000256" key="3">
    <source>
        <dbReference type="ARBA" id="ARBA00023163"/>
    </source>
</evidence>
<evidence type="ECO:0000313" key="6">
    <source>
        <dbReference type="Proteomes" id="UP000179807"/>
    </source>
</evidence>
<gene>
    <name evidence="5" type="ORF">TRFO_21282</name>
</gene>
<dbReference type="VEuPathDB" id="TrichDB:TRFO_21282"/>
<dbReference type="RefSeq" id="XP_068362890.1">
    <property type="nucleotide sequence ID" value="XM_068501870.1"/>
</dbReference>
<dbReference type="OrthoDB" id="10264870at2759"/>
<comment type="subcellular location">
    <subcellularLocation>
        <location evidence="1">Nucleus</location>
    </subcellularLocation>
</comment>
<dbReference type="GeneID" id="94836574"/>
<keyword evidence="4" id="KW-0539">Nucleus</keyword>
<dbReference type="PANTHER" id="PTHR21277">
    <property type="entry name" value="TRANSCRIPTIONAL ADAPTER 1"/>
    <property type="match status" value="1"/>
</dbReference>
<keyword evidence="3" id="KW-0804">Transcription</keyword>
<comment type="caution">
    <text evidence="5">The sequence shown here is derived from an EMBL/GenBank/DDBJ whole genome shotgun (WGS) entry which is preliminary data.</text>
</comment>
<dbReference type="GO" id="GO:0006357">
    <property type="term" value="P:regulation of transcription by RNA polymerase II"/>
    <property type="evidence" value="ECO:0007669"/>
    <property type="project" value="TreeGrafter"/>
</dbReference>
<proteinExistence type="predicted"/>
<accession>A0A1J4KFF1</accession>
<evidence type="ECO:0000313" key="5">
    <source>
        <dbReference type="EMBL" id="OHT09754.1"/>
    </source>
</evidence>
<dbReference type="PANTHER" id="PTHR21277:SF5">
    <property type="entry name" value="TRANSCRIPTIONAL ADAPTER 1"/>
    <property type="match status" value="1"/>
</dbReference>
<organism evidence="5 6">
    <name type="scientific">Tritrichomonas foetus</name>
    <dbReference type="NCBI Taxonomy" id="1144522"/>
    <lineage>
        <taxon>Eukaryota</taxon>
        <taxon>Metamonada</taxon>
        <taxon>Parabasalia</taxon>
        <taxon>Tritrichomonadida</taxon>
        <taxon>Tritrichomonadidae</taxon>
        <taxon>Tritrichomonas</taxon>
    </lineage>
</organism>
<evidence type="ECO:0000256" key="2">
    <source>
        <dbReference type="ARBA" id="ARBA00023015"/>
    </source>
</evidence>
<name>A0A1J4KFF1_9EUKA</name>
<dbReference type="GO" id="GO:0005634">
    <property type="term" value="C:nucleus"/>
    <property type="evidence" value="ECO:0007669"/>
    <property type="project" value="UniProtKB-SubCell"/>
</dbReference>
<dbReference type="InterPro" id="IPR024738">
    <property type="entry name" value="Hfi1/Tada1"/>
</dbReference>
<dbReference type="Proteomes" id="UP000179807">
    <property type="component" value="Unassembled WGS sequence"/>
</dbReference>
<evidence type="ECO:0000256" key="4">
    <source>
        <dbReference type="ARBA" id="ARBA00023242"/>
    </source>
</evidence>
<evidence type="ECO:0000256" key="1">
    <source>
        <dbReference type="ARBA" id="ARBA00004123"/>
    </source>
</evidence>
<sequence>MNLETERHYKISERSYIYRKRVDILKLKQQLFEIVDENEYIPLVTTFFHKKLSKEDFDERIYRILVTEEAKNLHNQIIRGIIYNAHYSTIPPPNVTIPKTNPTPPKPKAPPHIGKMKNLDFHTYMAADLRHLQSIFQMHERIMFILYIKSHKLKVDPNAVQIVQQKLISYILNLLRESLKFANPVNTYKESPNILPQHIMHIYNSMNLFSPEIITKYTSMLS</sequence>
<dbReference type="Pfam" id="PF12767">
    <property type="entry name" value="SAGA-Tad1"/>
    <property type="match status" value="1"/>
</dbReference>
<reference evidence="5" key="1">
    <citation type="submission" date="2016-10" db="EMBL/GenBank/DDBJ databases">
        <authorList>
            <person name="Benchimol M."/>
            <person name="Almeida L.G."/>
            <person name="Vasconcelos A.T."/>
            <person name="Perreira-Neves A."/>
            <person name="Rosa I.A."/>
            <person name="Tasca T."/>
            <person name="Bogo M.R."/>
            <person name="de Souza W."/>
        </authorList>
    </citation>
    <scope>NUCLEOTIDE SEQUENCE [LARGE SCALE GENOMIC DNA]</scope>
    <source>
        <strain evidence="5">K</strain>
    </source>
</reference>